<dbReference type="InterPro" id="IPR005625">
    <property type="entry name" value="PepSY-ass_TM"/>
</dbReference>
<name>A0ABX0JNG3_9PROT</name>
<dbReference type="Proteomes" id="UP000635278">
    <property type="component" value="Unassembled WGS sequence"/>
</dbReference>
<feature type="transmembrane region" description="Helical" evidence="1">
    <location>
        <begin position="191"/>
        <end position="213"/>
    </location>
</feature>
<evidence type="ECO:0000256" key="1">
    <source>
        <dbReference type="SAM" id="Phobius"/>
    </source>
</evidence>
<feature type="transmembrane region" description="Helical" evidence="1">
    <location>
        <begin position="348"/>
        <end position="370"/>
    </location>
</feature>
<comment type="caution">
    <text evidence="2">The sequence shown here is derived from an EMBL/GenBank/DDBJ whole genome shotgun (WGS) entry which is preliminary data.</text>
</comment>
<feature type="transmembrane region" description="Helical" evidence="1">
    <location>
        <begin position="12"/>
        <end position="34"/>
    </location>
</feature>
<keyword evidence="3" id="KW-1185">Reference proteome</keyword>
<dbReference type="EMBL" id="WOTB01000006">
    <property type="protein sequence ID" value="NHN84298.1"/>
    <property type="molecule type" value="Genomic_DNA"/>
</dbReference>
<dbReference type="PANTHER" id="PTHR34219">
    <property type="entry name" value="IRON-REGULATED INNER MEMBRANE PROTEIN-RELATED"/>
    <property type="match status" value="1"/>
</dbReference>
<evidence type="ECO:0000313" key="2">
    <source>
        <dbReference type="EMBL" id="NHN84298.1"/>
    </source>
</evidence>
<organism evidence="2 3">
    <name type="scientific">Acetobacter musti</name>
    <dbReference type="NCBI Taxonomy" id="864732"/>
    <lineage>
        <taxon>Bacteria</taxon>
        <taxon>Pseudomonadati</taxon>
        <taxon>Pseudomonadota</taxon>
        <taxon>Alphaproteobacteria</taxon>
        <taxon>Acetobacterales</taxon>
        <taxon>Acetobacteraceae</taxon>
        <taxon>Acetobacter</taxon>
    </lineage>
</organism>
<protein>
    <submittedName>
        <fullName evidence="2">PepSY domain-containing protein</fullName>
    </submittedName>
</protein>
<dbReference type="RefSeq" id="WP_173582686.1">
    <property type="nucleotide sequence ID" value="NZ_WOTB01000006.1"/>
</dbReference>
<proteinExistence type="predicted"/>
<keyword evidence="1" id="KW-1133">Transmembrane helix</keyword>
<keyword evidence="1" id="KW-0472">Membrane</keyword>
<evidence type="ECO:0000313" key="3">
    <source>
        <dbReference type="Proteomes" id="UP000635278"/>
    </source>
</evidence>
<accession>A0ABX0JNG3</accession>
<gene>
    <name evidence="2" type="ORF">GOB93_06510</name>
</gene>
<reference evidence="2 3" key="1">
    <citation type="journal article" date="2020" name="Int. J. Syst. Evol. Microbiol.">
        <title>Novel acetic acid bacteria from cider fermentations: Acetobacter conturbans sp. nov. and Acetobacter fallax sp. nov.</title>
        <authorList>
            <person name="Sombolestani A.S."/>
            <person name="Cleenwerck I."/>
            <person name="Cnockaert M."/>
            <person name="Borremans W."/>
            <person name="Wieme A.D."/>
            <person name="De Vuyst L."/>
            <person name="Vandamme P."/>
        </authorList>
    </citation>
    <scope>NUCLEOTIDE SEQUENCE [LARGE SCALE GENOMIC DNA]</scope>
    <source>
        <strain evidence="2 3">LMG 30640</strain>
    </source>
</reference>
<sequence length="394" mass="42610">MLRKIHRWIGLILVLPFALQGLTGTLLILIPLLMPARPQVVPRVAADMGAPGVEAIIAAARPAAPGGMIPLRFDPARWAGDSAVVTFGPPGERHPTFEVLMDPGAPAVIRTHVFPAFFRFLHNLHADLFLLPYGQNLTGIMGLLLTGMAVTGLILWWPHPALWASGKWRKTIVISSRARGLRLWREAHISIGFWMSAMLLFLAVSGMILAFPFGATLFGVHRGGPGGGPGGGGRGERHGHHEAQVTETVTGEQGLDAALRTLSAKMPEAKLMAVRLGASPSQQSLEVALPAYGPNRPASVQYDAKSDVLRLTRDPGQQRTGEWTFQWLHTLHEAKLVAPAVVAPVWKAAVFVTGAALTFFSVSGFVMWSLRRRDVARRSARVSVAMSRQTSEAD</sequence>
<dbReference type="Pfam" id="PF03929">
    <property type="entry name" value="PepSY_TM"/>
    <property type="match status" value="1"/>
</dbReference>
<keyword evidence="1" id="KW-0812">Transmembrane</keyword>
<feature type="transmembrane region" description="Helical" evidence="1">
    <location>
        <begin position="137"/>
        <end position="157"/>
    </location>
</feature>